<dbReference type="OrthoDB" id="9801204at2"/>
<reference evidence="11 12" key="1">
    <citation type="submission" date="2016-10" db="EMBL/GenBank/DDBJ databases">
        <authorList>
            <person name="de Groot N.N."/>
        </authorList>
    </citation>
    <scope>NUCLEOTIDE SEQUENCE [LARGE SCALE GENOMIC DNA]</scope>
    <source>
        <strain evidence="11 12">DSM 1736</strain>
    </source>
</reference>
<evidence type="ECO:0000256" key="1">
    <source>
        <dbReference type="ARBA" id="ARBA00001966"/>
    </source>
</evidence>
<evidence type="ECO:0000256" key="9">
    <source>
        <dbReference type="ARBA" id="ARBA00023014"/>
    </source>
</evidence>
<name>A0A1G9LL21_9FIRM</name>
<keyword evidence="7" id="KW-0479">Metal-binding</keyword>
<dbReference type="PANTHER" id="PTHR30573:SF0">
    <property type="entry name" value="QUINOLINATE SYNTHASE, CHLOROPLASTIC"/>
    <property type="match status" value="1"/>
</dbReference>
<evidence type="ECO:0000256" key="3">
    <source>
        <dbReference type="ARBA" id="ARBA00012669"/>
    </source>
</evidence>
<dbReference type="UniPathway" id="UPA00253">
    <property type="reaction ID" value="UER00327"/>
</dbReference>
<dbReference type="GO" id="GO:0046872">
    <property type="term" value="F:metal ion binding"/>
    <property type="evidence" value="ECO:0007669"/>
    <property type="project" value="UniProtKB-KW"/>
</dbReference>
<dbReference type="RefSeq" id="WP_092067735.1">
    <property type="nucleotide sequence ID" value="NZ_FNHB01000001.1"/>
</dbReference>
<dbReference type="STRING" id="146817.SAMN04488502_101383"/>
<dbReference type="InterPro" id="IPR003473">
    <property type="entry name" value="NadA"/>
</dbReference>
<evidence type="ECO:0000313" key="12">
    <source>
        <dbReference type="Proteomes" id="UP000214880"/>
    </source>
</evidence>
<evidence type="ECO:0000256" key="10">
    <source>
        <dbReference type="NCBIfam" id="TIGR00550"/>
    </source>
</evidence>
<dbReference type="AlphaFoldDB" id="A0A1G9LL21"/>
<evidence type="ECO:0000256" key="7">
    <source>
        <dbReference type="ARBA" id="ARBA00022723"/>
    </source>
</evidence>
<evidence type="ECO:0000256" key="8">
    <source>
        <dbReference type="ARBA" id="ARBA00023004"/>
    </source>
</evidence>
<protein>
    <recommendedName>
        <fullName evidence="3 10">Quinolinate synthase</fullName>
        <ecNumber evidence="3 10">2.5.1.72</ecNumber>
    </recommendedName>
</protein>
<dbReference type="NCBIfam" id="TIGR00550">
    <property type="entry name" value="nadA"/>
    <property type="match status" value="1"/>
</dbReference>
<evidence type="ECO:0000256" key="4">
    <source>
        <dbReference type="ARBA" id="ARBA00022485"/>
    </source>
</evidence>
<comment type="cofactor">
    <cofactor evidence="1">
        <name>[4Fe-4S] cluster</name>
        <dbReference type="ChEBI" id="CHEBI:49883"/>
    </cofactor>
</comment>
<evidence type="ECO:0000256" key="2">
    <source>
        <dbReference type="ARBA" id="ARBA00005065"/>
    </source>
</evidence>
<keyword evidence="5" id="KW-0662">Pyridine nucleotide biosynthesis</keyword>
<proteinExistence type="predicted"/>
<keyword evidence="6" id="KW-0808">Transferase</keyword>
<organism evidence="11 12">
    <name type="scientific">Dendrosporobacter quercicolus</name>
    <dbReference type="NCBI Taxonomy" id="146817"/>
    <lineage>
        <taxon>Bacteria</taxon>
        <taxon>Bacillati</taxon>
        <taxon>Bacillota</taxon>
        <taxon>Negativicutes</taxon>
        <taxon>Selenomonadales</taxon>
        <taxon>Sporomusaceae</taxon>
        <taxon>Dendrosporobacter</taxon>
    </lineage>
</organism>
<dbReference type="GO" id="GO:0005829">
    <property type="term" value="C:cytosol"/>
    <property type="evidence" value="ECO:0007669"/>
    <property type="project" value="TreeGrafter"/>
</dbReference>
<dbReference type="GO" id="GO:0034628">
    <property type="term" value="P:'de novo' NAD+ biosynthetic process from L-aspartate"/>
    <property type="evidence" value="ECO:0007669"/>
    <property type="project" value="TreeGrafter"/>
</dbReference>
<dbReference type="Proteomes" id="UP000214880">
    <property type="component" value="Unassembled WGS sequence"/>
</dbReference>
<dbReference type="Pfam" id="PF02445">
    <property type="entry name" value="NadA"/>
    <property type="match status" value="1"/>
</dbReference>
<gene>
    <name evidence="11" type="ORF">SAMN04488502_101383</name>
</gene>
<dbReference type="Gene3D" id="3.40.50.10800">
    <property type="entry name" value="NadA-like"/>
    <property type="match status" value="3"/>
</dbReference>
<dbReference type="EC" id="2.5.1.72" evidence="3 10"/>
<dbReference type="SUPFAM" id="SSF142754">
    <property type="entry name" value="NadA-like"/>
    <property type="match status" value="1"/>
</dbReference>
<dbReference type="InterPro" id="IPR036094">
    <property type="entry name" value="NadA_sf"/>
</dbReference>
<keyword evidence="4" id="KW-0004">4Fe-4S</keyword>
<accession>A0A1G9LL21</accession>
<dbReference type="GO" id="GO:0008987">
    <property type="term" value="F:quinolinate synthetase A activity"/>
    <property type="evidence" value="ECO:0007669"/>
    <property type="project" value="UniProtKB-UniRule"/>
</dbReference>
<sequence length="302" mass="33774">MTIEAKITALKQTKNAVILAHFYQRPEIQQIADYVGDSYYLSKIARQVDQELIVFCGVHFMAESAKILSPHKKILLSAAQAGCPMANMARVEKILRLREKHPDAAVVCYINSTAEVKALCDVCVTSANALSIIRRLPQRKIIFLPDQNLSSYLAGQCPDKEFISYPGYCIVHHRVMPEFVLSLKQKHPHAPVAAHPECRKEVLALADFIGSTGAILSYAGSSPATEVIIITEEGIRYELEKQNPRKNFYFPDQLPMICVNMKKTNLENVLWVLEDEANAIEIDGAIRRQAAGCLEKMHLLAN</sequence>
<dbReference type="GO" id="GO:0051539">
    <property type="term" value="F:4 iron, 4 sulfur cluster binding"/>
    <property type="evidence" value="ECO:0007669"/>
    <property type="project" value="UniProtKB-KW"/>
</dbReference>
<keyword evidence="8" id="KW-0408">Iron</keyword>
<keyword evidence="12" id="KW-1185">Reference proteome</keyword>
<keyword evidence="9" id="KW-0411">Iron-sulfur</keyword>
<dbReference type="EMBL" id="FNHB01000001">
    <property type="protein sequence ID" value="SDL62554.1"/>
    <property type="molecule type" value="Genomic_DNA"/>
</dbReference>
<evidence type="ECO:0000256" key="5">
    <source>
        <dbReference type="ARBA" id="ARBA00022642"/>
    </source>
</evidence>
<evidence type="ECO:0000313" key="11">
    <source>
        <dbReference type="EMBL" id="SDL62554.1"/>
    </source>
</evidence>
<dbReference type="PANTHER" id="PTHR30573">
    <property type="entry name" value="QUINOLINATE SYNTHETASE A"/>
    <property type="match status" value="1"/>
</dbReference>
<evidence type="ECO:0000256" key="6">
    <source>
        <dbReference type="ARBA" id="ARBA00022679"/>
    </source>
</evidence>
<dbReference type="NCBIfam" id="NF006878">
    <property type="entry name" value="PRK09375.1-2"/>
    <property type="match status" value="1"/>
</dbReference>
<comment type="pathway">
    <text evidence="2">Cofactor biosynthesis; NAD(+) biosynthesis; quinolinate from iminoaspartate: step 1/1.</text>
</comment>